<evidence type="ECO:0000259" key="2">
    <source>
        <dbReference type="Pfam" id="PF22928"/>
    </source>
</evidence>
<gene>
    <name evidence="3" type="ORF">KUDE01_003096</name>
</gene>
<dbReference type="GO" id="GO:0034474">
    <property type="term" value="P:U2 snRNA 3'-end processing"/>
    <property type="evidence" value="ECO:0007669"/>
    <property type="project" value="InterPro"/>
</dbReference>
<evidence type="ECO:0000313" key="3">
    <source>
        <dbReference type="EMBL" id="KAK1877788.1"/>
    </source>
</evidence>
<dbReference type="InterPro" id="IPR038902">
    <property type="entry name" value="INTS1"/>
</dbReference>
<dbReference type="EMBL" id="JASDAP010000027">
    <property type="protein sequence ID" value="KAK1877788.1"/>
    <property type="molecule type" value="Genomic_DNA"/>
</dbReference>
<dbReference type="GO" id="GO:0032039">
    <property type="term" value="C:integrator complex"/>
    <property type="evidence" value="ECO:0007669"/>
    <property type="project" value="InterPro"/>
</dbReference>
<proteinExistence type="predicted"/>
<sequence>MLQIFPMKVDPRWHGPPPSQLSLALQQALAKELMRAKQGQIQQGGLAFRLLQAIAALLTSAHAGPIVLSMHHSHALSCPLMRQLHLYQRLVSQDVAFSSLFLKVILEMLIWLDNPTVEAGPLKTLLKSFAGQNSSQQRHNDVRTGFLQLSEALAYRRDIEGPLRAVIAMLKAGDRCNAEAELIGKVLQGLMEVRSPFLEELLSLLMTVGTQNGTAGPVAMVISLLLQESEEQAVKMEVDSNNSSEVTKSGLSSGLLVDWLEHLDPEVTSVCPDLQQKLLFALNRARGTPAYRPYLLALLTHQSNWLDPSSALDFLWACSHIPRIWQGRDQKIPQKKTEKFVLRLSSEELISLVDLILAESELNTRDSPQDDKSSLNQASCSLIQSRLPLLHSYCSGELENIKKVSEYLINCTKKYEESAMNKRCQNLLLQIYLHFPEVIQHVTLPEGTFSSGGAADGSSCKLDVLVHRLVILLADIGDSKSVEGRVSDANLACRKLAVSHPVLLLRHLPMIASLLHGRIHLNFQEFRQQNHMTFFGNVLAILELLQPLVFHSEHQRALQGCLLSFMKVLRNFQRTRSPLVFITKFLQFTQKYITRDASSAIPYLQKHSDILQVLCAENPDLVQLKSLLAGLTLPVRRSSSEVDPEEGEDDVSTGSLPLVNISASVSLSAADMTMYLKKMSRGGAVEDVLEVLTEVDEKSRRSPEIIQYFINDLQRLMTSSEDLCRNLAFSLALRCIQNNPCLATDFLPTFMYCMGSGNFDVVQTALRNLPEYVLLCQEHADILLHKAFLVGIYGQIDTSSMIAESMKVLHMESTT</sequence>
<dbReference type="PANTHER" id="PTHR21224:SF1">
    <property type="entry name" value="INTEGRATOR COMPLEX SUBUNIT 1"/>
    <property type="match status" value="1"/>
</dbReference>
<dbReference type="PANTHER" id="PTHR21224">
    <property type="entry name" value="INTEGRATOR COMPLEX SUBUNIT 1"/>
    <property type="match status" value="1"/>
</dbReference>
<comment type="caution">
    <text evidence="3">The sequence shown here is derived from an EMBL/GenBank/DDBJ whole genome shotgun (WGS) entry which is preliminary data.</text>
</comment>
<keyword evidence="4" id="KW-1185">Reference proteome</keyword>
<feature type="domain" description="Integrator complex subunit 1 R4" evidence="2">
    <location>
        <begin position="677"/>
        <end position="777"/>
    </location>
</feature>
<evidence type="ECO:0000313" key="4">
    <source>
        <dbReference type="Proteomes" id="UP001228049"/>
    </source>
</evidence>
<dbReference type="InterPro" id="IPR016024">
    <property type="entry name" value="ARM-type_fold"/>
</dbReference>
<dbReference type="AlphaFoldDB" id="A0AAD9EQI9"/>
<reference evidence="3" key="1">
    <citation type="submission" date="2023-04" db="EMBL/GenBank/DDBJ databases">
        <title>Chromosome-level genome of Chaenocephalus aceratus.</title>
        <authorList>
            <person name="Park H."/>
        </authorList>
    </citation>
    <scope>NUCLEOTIDE SEQUENCE</scope>
    <source>
        <strain evidence="3">DE</strain>
        <tissue evidence="3">Muscle</tissue>
    </source>
</reference>
<evidence type="ECO:0000259" key="1">
    <source>
        <dbReference type="Pfam" id="PF22927"/>
    </source>
</evidence>
<organism evidence="3 4">
    <name type="scientific">Dissostichus eleginoides</name>
    <name type="common">Patagonian toothfish</name>
    <name type="synonym">Dissostichus amissus</name>
    <dbReference type="NCBI Taxonomy" id="100907"/>
    <lineage>
        <taxon>Eukaryota</taxon>
        <taxon>Metazoa</taxon>
        <taxon>Chordata</taxon>
        <taxon>Craniata</taxon>
        <taxon>Vertebrata</taxon>
        <taxon>Euteleostomi</taxon>
        <taxon>Actinopterygii</taxon>
        <taxon>Neopterygii</taxon>
        <taxon>Teleostei</taxon>
        <taxon>Neoteleostei</taxon>
        <taxon>Acanthomorphata</taxon>
        <taxon>Eupercaria</taxon>
        <taxon>Perciformes</taxon>
        <taxon>Notothenioidei</taxon>
        <taxon>Nototheniidae</taxon>
        <taxon>Dissostichus</taxon>
    </lineage>
</organism>
<accession>A0AAD9EQI9</accession>
<name>A0AAD9EQI9_DISEL</name>
<dbReference type="Pfam" id="PF22927">
    <property type="entry name" value="INT1_R3"/>
    <property type="match status" value="1"/>
</dbReference>
<dbReference type="Proteomes" id="UP001228049">
    <property type="component" value="Unassembled WGS sequence"/>
</dbReference>
<dbReference type="SUPFAM" id="SSF48371">
    <property type="entry name" value="ARM repeat"/>
    <property type="match status" value="1"/>
</dbReference>
<feature type="domain" description="Integrator complex subunit 1 R3" evidence="1">
    <location>
        <begin position="462"/>
        <end position="620"/>
    </location>
</feature>
<protein>
    <submittedName>
        <fullName evidence="3">Integrator complex subunit 1</fullName>
    </submittedName>
</protein>
<dbReference type="Pfam" id="PF22928">
    <property type="entry name" value="INTS1_R4"/>
    <property type="match status" value="1"/>
</dbReference>
<dbReference type="InterPro" id="IPR053964">
    <property type="entry name" value="INT1_R3"/>
</dbReference>
<dbReference type="InterPro" id="IPR053965">
    <property type="entry name" value="INTS1_R4"/>
</dbReference>